<dbReference type="AlphaFoldDB" id="A0A1H2F948"/>
<dbReference type="SUPFAM" id="SSF54427">
    <property type="entry name" value="NTF2-like"/>
    <property type="match status" value="1"/>
</dbReference>
<keyword evidence="3" id="KW-1185">Reference proteome</keyword>
<dbReference type="EMBL" id="LT629787">
    <property type="protein sequence ID" value="SDU03864.1"/>
    <property type="molecule type" value="Genomic_DNA"/>
</dbReference>
<dbReference type="InterPro" id="IPR032710">
    <property type="entry name" value="NTF2-like_dom_sf"/>
</dbReference>
<feature type="chain" id="PRO_5009273722" evidence="1">
    <location>
        <begin position="25"/>
        <end position="169"/>
    </location>
</feature>
<dbReference type="NCBIfam" id="TIGR02246">
    <property type="entry name" value="SgcJ/EcaC family oxidoreductase"/>
    <property type="match status" value="1"/>
</dbReference>
<dbReference type="OrthoDB" id="5952698at2"/>
<dbReference type="Proteomes" id="UP000243924">
    <property type="component" value="Chromosome I"/>
</dbReference>
<name>A0A1H2F948_9GAMM</name>
<evidence type="ECO:0000313" key="3">
    <source>
        <dbReference type="Proteomes" id="UP000243924"/>
    </source>
</evidence>
<feature type="signal peptide" evidence="1">
    <location>
        <begin position="1"/>
        <end position="24"/>
    </location>
</feature>
<protein>
    <submittedName>
        <fullName evidence="2">Uncharacterized protein</fullName>
    </submittedName>
</protein>
<dbReference type="InterPro" id="IPR011944">
    <property type="entry name" value="Steroid_delta5-4_isomerase"/>
</dbReference>
<organism evidence="2 3">
    <name type="scientific">Halopseudomonas salegens</name>
    <dbReference type="NCBI Taxonomy" id="1434072"/>
    <lineage>
        <taxon>Bacteria</taxon>
        <taxon>Pseudomonadati</taxon>
        <taxon>Pseudomonadota</taxon>
        <taxon>Gammaproteobacteria</taxon>
        <taxon>Pseudomonadales</taxon>
        <taxon>Pseudomonadaceae</taxon>
        <taxon>Halopseudomonas</taxon>
    </lineage>
</organism>
<keyword evidence="1" id="KW-0732">Signal</keyword>
<dbReference type="RefSeq" id="WP_092385431.1">
    <property type="nucleotide sequence ID" value="NZ_LT629787.1"/>
</dbReference>
<sequence length="169" mass="18015">MTSRLRAITTSTLLGVLIAPLAWADVADIPQAIADILDHKVEAWNAGDAQGWGADYADDSVVINLAGMRLEGNEENIARHAEVFAGPLGNTTLMIDVISIQQLTADTALVETHLTVGDITNETGALPLTESGELHTRMSFLMSNANAGDWHIQFAQNTAIEDPAAEVQP</sequence>
<reference evidence="3" key="1">
    <citation type="submission" date="2016-10" db="EMBL/GenBank/DDBJ databases">
        <authorList>
            <person name="Varghese N."/>
            <person name="Submissions S."/>
        </authorList>
    </citation>
    <scope>NUCLEOTIDE SEQUENCE [LARGE SCALE GENOMIC DNA]</scope>
    <source>
        <strain evidence="3">CECT 8338</strain>
    </source>
</reference>
<evidence type="ECO:0000313" key="2">
    <source>
        <dbReference type="EMBL" id="SDU03864.1"/>
    </source>
</evidence>
<evidence type="ECO:0000256" key="1">
    <source>
        <dbReference type="SAM" id="SignalP"/>
    </source>
</evidence>
<accession>A0A1H2F948</accession>
<proteinExistence type="predicted"/>
<gene>
    <name evidence="2" type="ORF">SAMN05216210_1384</name>
</gene>
<dbReference type="STRING" id="1434072.SAMN05216210_1384"/>
<dbReference type="Gene3D" id="3.10.450.50">
    <property type="match status" value="1"/>
</dbReference>